<dbReference type="Pfam" id="PF13568">
    <property type="entry name" value="OMP_b-brl_2"/>
    <property type="match status" value="1"/>
</dbReference>
<dbReference type="InterPro" id="IPR025665">
    <property type="entry name" value="Beta-barrel_OMP_2"/>
</dbReference>
<reference evidence="2 3" key="1">
    <citation type="submission" date="2023-05" db="EMBL/GenBank/DDBJ databases">
        <title>Genome sequence of Pinibacter sp. MAH-24.</title>
        <authorList>
            <person name="Huq M.A."/>
        </authorList>
    </citation>
    <scope>NUCLEOTIDE SEQUENCE [LARGE SCALE GENOMIC DNA]</scope>
    <source>
        <strain evidence="2 3">MAH-24</strain>
    </source>
</reference>
<comment type="caution">
    <text evidence="2">The sequence shown here is derived from an EMBL/GenBank/DDBJ whole genome shotgun (WGS) entry which is preliminary data.</text>
</comment>
<evidence type="ECO:0000259" key="1">
    <source>
        <dbReference type="Pfam" id="PF13568"/>
    </source>
</evidence>
<dbReference type="EMBL" id="JASBRG010000008">
    <property type="protein sequence ID" value="MDI3322600.1"/>
    <property type="molecule type" value="Genomic_DNA"/>
</dbReference>
<dbReference type="Proteomes" id="UP001226434">
    <property type="component" value="Unassembled WGS sequence"/>
</dbReference>
<keyword evidence="3" id="KW-1185">Reference proteome</keyword>
<name>A0ABT6RJ49_9BACT</name>
<dbReference type="RefSeq" id="WP_282336737.1">
    <property type="nucleotide sequence ID" value="NZ_JASBRG010000008.1"/>
</dbReference>
<proteinExistence type="predicted"/>
<evidence type="ECO:0000313" key="3">
    <source>
        <dbReference type="Proteomes" id="UP001226434"/>
    </source>
</evidence>
<accession>A0ABT6RJ49</accession>
<organism evidence="2 3">
    <name type="scientific">Pinibacter soli</name>
    <dbReference type="NCBI Taxonomy" id="3044211"/>
    <lineage>
        <taxon>Bacteria</taxon>
        <taxon>Pseudomonadati</taxon>
        <taxon>Bacteroidota</taxon>
        <taxon>Chitinophagia</taxon>
        <taxon>Chitinophagales</taxon>
        <taxon>Chitinophagaceae</taxon>
        <taxon>Pinibacter</taxon>
    </lineage>
</organism>
<protein>
    <submittedName>
        <fullName evidence="2">Porin family protein</fullName>
    </submittedName>
</protein>
<sequence length="229" mass="25903">MKRIIPSIAILLLTGYTLTAQKVSYGFRAAANFSKVTNAAFWAEQEHSVISNEFPTVIEASKSQILPGFHGGAFFNIELSSQFSIQPEANFNMYGSKTYLKWPGTGNETTEEQRLNYFSVPVLLQYRLSKDFFLEAGFQLDFLLSAKRSYRSTNSSHETFTGETTNTDSYKKQGFDINFGAGYQIPKLPVGVFFRYNLGVTNLPTMTWDKKLENRTAQLGVFFKVPNKK</sequence>
<feature type="domain" description="Outer membrane protein beta-barrel" evidence="1">
    <location>
        <begin position="20"/>
        <end position="203"/>
    </location>
</feature>
<evidence type="ECO:0000313" key="2">
    <source>
        <dbReference type="EMBL" id="MDI3322600.1"/>
    </source>
</evidence>
<gene>
    <name evidence="2" type="ORF">QJ048_22615</name>
</gene>